<protein>
    <submittedName>
        <fullName evidence="1">Uncharacterized protein</fullName>
    </submittedName>
</protein>
<dbReference type="AlphaFoldDB" id="U4L594"/>
<evidence type="ECO:0000313" key="1">
    <source>
        <dbReference type="EMBL" id="CCX07587.1"/>
    </source>
</evidence>
<accession>U4L594</accession>
<gene>
    <name evidence="1" type="ORF">PCON_07176</name>
</gene>
<proteinExistence type="predicted"/>
<dbReference type="Proteomes" id="UP000018144">
    <property type="component" value="Unassembled WGS sequence"/>
</dbReference>
<dbReference type="OrthoDB" id="10424176at2759"/>
<sequence>MPSTAVPENSPTLGDVTDTIINKIKPTLKGIAESRAVSYATNWVENTITAENIDAVKNLVPTITVETLVPDVETVKNLVPTAYGYVKNLIWGGEKQGKGGPKLD</sequence>
<organism evidence="1 2">
    <name type="scientific">Pyronema omphalodes (strain CBS 100304)</name>
    <name type="common">Pyronema confluens</name>
    <dbReference type="NCBI Taxonomy" id="1076935"/>
    <lineage>
        <taxon>Eukaryota</taxon>
        <taxon>Fungi</taxon>
        <taxon>Dikarya</taxon>
        <taxon>Ascomycota</taxon>
        <taxon>Pezizomycotina</taxon>
        <taxon>Pezizomycetes</taxon>
        <taxon>Pezizales</taxon>
        <taxon>Pyronemataceae</taxon>
        <taxon>Pyronema</taxon>
    </lineage>
</organism>
<evidence type="ECO:0000313" key="2">
    <source>
        <dbReference type="Proteomes" id="UP000018144"/>
    </source>
</evidence>
<keyword evidence="2" id="KW-1185">Reference proteome</keyword>
<reference evidence="1 2" key="1">
    <citation type="journal article" date="2013" name="PLoS Genet.">
        <title>The genome and development-dependent transcriptomes of Pyronema confluens: a window into fungal evolution.</title>
        <authorList>
            <person name="Traeger S."/>
            <person name="Altegoer F."/>
            <person name="Freitag M."/>
            <person name="Gabaldon T."/>
            <person name="Kempken F."/>
            <person name="Kumar A."/>
            <person name="Marcet-Houben M."/>
            <person name="Poggeler S."/>
            <person name="Stajich J.E."/>
            <person name="Nowrousian M."/>
        </authorList>
    </citation>
    <scope>NUCLEOTIDE SEQUENCE [LARGE SCALE GENOMIC DNA]</scope>
    <source>
        <strain evidence="2">CBS 100304</strain>
        <tissue evidence="1">Vegetative mycelium</tissue>
    </source>
</reference>
<name>U4L594_PYROM</name>
<dbReference type="EMBL" id="HF935357">
    <property type="protein sequence ID" value="CCX07587.1"/>
    <property type="molecule type" value="Genomic_DNA"/>
</dbReference>